<keyword evidence="1" id="KW-0472">Membrane</keyword>
<reference evidence="2" key="1">
    <citation type="journal article" date="2020" name="Nature">
        <title>Giant virus diversity and host interactions through global metagenomics.</title>
        <authorList>
            <person name="Schulz F."/>
            <person name="Roux S."/>
            <person name="Paez-Espino D."/>
            <person name="Jungbluth S."/>
            <person name="Walsh D.A."/>
            <person name="Denef V.J."/>
            <person name="McMahon K.D."/>
            <person name="Konstantinidis K.T."/>
            <person name="Eloe-Fadrosh E.A."/>
            <person name="Kyrpides N.C."/>
            <person name="Woyke T."/>
        </authorList>
    </citation>
    <scope>NUCLEOTIDE SEQUENCE</scope>
    <source>
        <strain evidence="2">GVMAG-M-3300020169-51</strain>
    </source>
</reference>
<feature type="transmembrane region" description="Helical" evidence="1">
    <location>
        <begin position="36"/>
        <end position="55"/>
    </location>
</feature>
<name>A0A6C0BZ78_9ZZZZ</name>
<keyword evidence="1" id="KW-0812">Transmembrane</keyword>
<dbReference type="EMBL" id="MN739298">
    <property type="protein sequence ID" value="QHS97486.1"/>
    <property type="molecule type" value="Genomic_DNA"/>
</dbReference>
<organism evidence="2">
    <name type="scientific">viral metagenome</name>
    <dbReference type="NCBI Taxonomy" id="1070528"/>
    <lineage>
        <taxon>unclassified sequences</taxon>
        <taxon>metagenomes</taxon>
        <taxon>organismal metagenomes</taxon>
    </lineage>
</organism>
<evidence type="ECO:0000313" key="2">
    <source>
        <dbReference type="EMBL" id="QHS97486.1"/>
    </source>
</evidence>
<sequence>MNFSNSPKLIESGTKYFLKESLKNCKELKQSYYNHIVNIGLFSLFIIFLGFILYYKKGNKLNPHEKKQKMLDKEKFILDKIRVIREKNRKDANDLITNLPNFESSFEILHKKYYKI</sequence>
<proteinExistence type="predicted"/>
<dbReference type="AlphaFoldDB" id="A0A6C0BZ78"/>
<evidence type="ECO:0000256" key="1">
    <source>
        <dbReference type="SAM" id="Phobius"/>
    </source>
</evidence>
<accession>A0A6C0BZ78</accession>
<protein>
    <submittedName>
        <fullName evidence="2">Uncharacterized protein</fullName>
    </submittedName>
</protein>
<keyword evidence="1" id="KW-1133">Transmembrane helix</keyword>